<reference evidence="6" key="1">
    <citation type="journal article" date="2019" name="PLoS Negl. Trop. Dis.">
        <title>Revisiting the worldwide diversity of Leptospira species in the environment.</title>
        <authorList>
            <person name="Vincent A.T."/>
            <person name="Schiettekatte O."/>
            <person name="Bourhy P."/>
            <person name="Veyrier F.J."/>
            <person name="Picardeau M."/>
        </authorList>
    </citation>
    <scope>NUCLEOTIDE SEQUENCE [LARGE SCALE GENOMIC DNA]</scope>
    <source>
        <strain evidence="6">201702476</strain>
    </source>
</reference>
<evidence type="ECO:0000313" key="6">
    <source>
        <dbReference type="EMBL" id="TGL63931.1"/>
    </source>
</evidence>
<dbReference type="GO" id="GO:0030288">
    <property type="term" value="C:outer membrane-bounded periplasmic space"/>
    <property type="evidence" value="ECO:0007669"/>
    <property type="project" value="InterPro"/>
</dbReference>
<comment type="caution">
    <text evidence="6">The sequence shown here is derived from an EMBL/GenBank/DDBJ whole genome shotgun (WGS) entry which is preliminary data.</text>
</comment>
<dbReference type="RefSeq" id="WP_135621427.1">
    <property type="nucleotide sequence ID" value="NZ_RQGD01000002.1"/>
</dbReference>
<gene>
    <name evidence="6" type="ORF">EHQ58_00780</name>
</gene>
<accession>A0A4R9KCX3</accession>
<comment type="subcellular location">
    <subcellularLocation>
        <location evidence="1">Cell envelope</location>
    </subcellularLocation>
</comment>
<evidence type="ECO:0000256" key="3">
    <source>
        <dbReference type="ARBA" id="ARBA00022448"/>
    </source>
</evidence>
<dbReference type="Pfam" id="PF03480">
    <property type="entry name" value="DctP"/>
    <property type="match status" value="1"/>
</dbReference>
<dbReference type="Proteomes" id="UP000297693">
    <property type="component" value="Unassembled WGS sequence"/>
</dbReference>
<dbReference type="Gene3D" id="3.40.190.170">
    <property type="entry name" value="Bacterial extracellular solute-binding protein, family 7"/>
    <property type="match status" value="1"/>
</dbReference>
<dbReference type="InterPro" id="IPR038404">
    <property type="entry name" value="TRAP_DctP_sf"/>
</dbReference>
<keyword evidence="4 5" id="KW-0732">Signal</keyword>
<dbReference type="NCBIfam" id="NF037995">
    <property type="entry name" value="TRAP_S1"/>
    <property type="match status" value="1"/>
</dbReference>
<dbReference type="EMBL" id="RQGD01000002">
    <property type="protein sequence ID" value="TGL63931.1"/>
    <property type="molecule type" value="Genomic_DNA"/>
</dbReference>
<feature type="signal peptide" evidence="5">
    <location>
        <begin position="1"/>
        <end position="24"/>
    </location>
</feature>
<evidence type="ECO:0000256" key="4">
    <source>
        <dbReference type="ARBA" id="ARBA00022729"/>
    </source>
</evidence>
<dbReference type="PANTHER" id="PTHR33376:SF4">
    <property type="entry name" value="SIALIC ACID-BINDING PERIPLASMIC PROTEIN SIAP"/>
    <property type="match status" value="1"/>
</dbReference>
<comment type="similarity">
    <text evidence="2">Belongs to the bacterial solute-binding protein 7 family.</text>
</comment>
<dbReference type="PANTHER" id="PTHR33376">
    <property type="match status" value="1"/>
</dbReference>
<dbReference type="PIRSF" id="PIRSF006470">
    <property type="entry name" value="DctB"/>
    <property type="match status" value="1"/>
</dbReference>
<name>A0A4R9KCX3_9LEPT</name>
<evidence type="ECO:0000256" key="2">
    <source>
        <dbReference type="ARBA" id="ARBA00009023"/>
    </source>
</evidence>
<feature type="chain" id="PRO_5021007076" evidence="5">
    <location>
        <begin position="25"/>
        <end position="335"/>
    </location>
</feature>
<dbReference type="InterPro" id="IPR004682">
    <property type="entry name" value="TRAP_DctP"/>
</dbReference>
<keyword evidence="3" id="KW-0813">Transport</keyword>
<dbReference type="GO" id="GO:0055085">
    <property type="term" value="P:transmembrane transport"/>
    <property type="evidence" value="ECO:0007669"/>
    <property type="project" value="InterPro"/>
</dbReference>
<dbReference type="AlphaFoldDB" id="A0A4R9KCX3"/>
<dbReference type="OrthoDB" id="89872at2"/>
<keyword evidence="7" id="KW-1185">Reference proteome</keyword>
<evidence type="ECO:0000256" key="1">
    <source>
        <dbReference type="ARBA" id="ARBA00004196"/>
    </source>
</evidence>
<evidence type="ECO:0000256" key="5">
    <source>
        <dbReference type="SAM" id="SignalP"/>
    </source>
</evidence>
<protein>
    <submittedName>
        <fullName evidence="6">C4-dicarboxylate ABC transporter substrate-binding protein</fullName>
    </submittedName>
</protein>
<proteinExistence type="inferred from homology"/>
<sequence>MFQTLVKLTTGAVFAFTISGGIFAQTVVKLATVAPDGSPWANELSKIKKKIETESSGQIKMKLYPGGQMGGENEILQQVIRGKLQGAGLTAGALANTVKELNVLEMPYLFDSFAQADCVLDTHLLADFKRLFEAKGLIFVTWAENGYRSIGTKSNPVKSPGDLKGIKIRIQESPVHIAYWKALGVSGIPIAIPEVLPSLQTGVVEGFDNTPLFTLAAEWQTAIKHFSLTRHIYQPAAIVYSKKFWDTLNEEQKTLLMGEGNNLAPGARKAVRSIEKNMIATLKKADVQVYEPSSSEIAAFKAAAAGVPAQVNGKIGGEAKQIYDKIQKAKAACGG</sequence>
<dbReference type="InterPro" id="IPR018389">
    <property type="entry name" value="DctP_fam"/>
</dbReference>
<organism evidence="6 7">
    <name type="scientific">Leptospira ognonensis</name>
    <dbReference type="NCBI Taxonomy" id="2484945"/>
    <lineage>
        <taxon>Bacteria</taxon>
        <taxon>Pseudomonadati</taxon>
        <taxon>Spirochaetota</taxon>
        <taxon>Spirochaetia</taxon>
        <taxon>Leptospirales</taxon>
        <taxon>Leptospiraceae</taxon>
        <taxon>Leptospira</taxon>
    </lineage>
</organism>
<evidence type="ECO:0000313" key="7">
    <source>
        <dbReference type="Proteomes" id="UP000297693"/>
    </source>
</evidence>